<geneLocation type="plasmid" evidence="5">
    <name>pboct2</name>
</geneLocation>
<dbReference type="PANTHER" id="PTHR30570">
    <property type="entry name" value="PERIPLASMIC PHOSPHATE BINDING COMPONENT OF PHOSPHATE ABC TRANSPORTER"/>
    <property type="match status" value="1"/>
</dbReference>
<dbReference type="GO" id="GO:0004674">
    <property type="term" value="F:protein serine/threonine kinase activity"/>
    <property type="evidence" value="ECO:0007669"/>
    <property type="project" value="UniProtKB-KW"/>
</dbReference>
<dbReference type="RefSeq" id="WP_169264129.1">
    <property type="nucleotide sequence ID" value="NZ_CAWOXK010000003.1"/>
</dbReference>
<evidence type="ECO:0000259" key="3">
    <source>
        <dbReference type="PROSITE" id="PS50011"/>
    </source>
</evidence>
<dbReference type="InterPro" id="IPR000719">
    <property type="entry name" value="Prot_kinase_dom"/>
</dbReference>
<keyword evidence="4" id="KW-0418">Kinase</keyword>
<keyword evidence="2" id="KW-1133">Transmembrane helix</keyword>
<evidence type="ECO:0000313" key="5">
    <source>
        <dbReference type="Proteomes" id="UP000503129"/>
    </source>
</evidence>
<dbReference type="PROSITE" id="PS50011">
    <property type="entry name" value="PROTEIN_KINASE_DOM"/>
    <property type="match status" value="1"/>
</dbReference>
<dbReference type="SUPFAM" id="SSF53850">
    <property type="entry name" value="Periplasmic binding protein-like II"/>
    <property type="match status" value="1"/>
</dbReference>
<protein>
    <submittedName>
        <fullName evidence="4">Serine/threonine protein kinase</fullName>
    </submittedName>
</protein>
<keyword evidence="2" id="KW-0812">Transmembrane</keyword>
<proteinExistence type="predicted"/>
<name>A0A856MMY1_9CYAN</name>
<organism evidence="4 5">
    <name type="scientific">Brasilonema sennae CENA114</name>
    <dbReference type="NCBI Taxonomy" id="415709"/>
    <lineage>
        <taxon>Bacteria</taxon>
        <taxon>Bacillati</taxon>
        <taxon>Cyanobacteriota</taxon>
        <taxon>Cyanophyceae</taxon>
        <taxon>Nostocales</taxon>
        <taxon>Scytonemataceae</taxon>
        <taxon>Brasilonema</taxon>
        <taxon>Bromeliae group (in: Brasilonema)</taxon>
    </lineage>
</organism>
<dbReference type="Pfam" id="PF12849">
    <property type="entry name" value="PBP_like_2"/>
    <property type="match status" value="1"/>
</dbReference>
<gene>
    <name evidence="4" type="ORF">DP114_34130</name>
</gene>
<dbReference type="Gene3D" id="1.10.510.10">
    <property type="entry name" value="Transferase(Phosphotransferase) domain 1"/>
    <property type="match status" value="1"/>
</dbReference>
<dbReference type="Gene3D" id="3.40.190.10">
    <property type="entry name" value="Periplasmic binding protein-like II"/>
    <property type="match status" value="2"/>
</dbReference>
<dbReference type="GO" id="GO:0005524">
    <property type="term" value="F:ATP binding"/>
    <property type="evidence" value="ECO:0007669"/>
    <property type="project" value="InterPro"/>
</dbReference>
<keyword evidence="1" id="KW-0732">Signal</keyword>
<evidence type="ECO:0000256" key="1">
    <source>
        <dbReference type="ARBA" id="ARBA00022729"/>
    </source>
</evidence>
<feature type="domain" description="Protein kinase" evidence="3">
    <location>
        <begin position="59"/>
        <end position="346"/>
    </location>
</feature>
<evidence type="ECO:0000256" key="2">
    <source>
        <dbReference type="SAM" id="Phobius"/>
    </source>
</evidence>
<dbReference type="PANTHER" id="PTHR30570:SF1">
    <property type="entry name" value="PHOSPHATE-BINDING PROTEIN PSTS"/>
    <property type="match status" value="1"/>
</dbReference>
<keyword evidence="4" id="KW-0614">Plasmid</keyword>
<dbReference type="KEGG" id="bsen:DP114_34130"/>
<accession>A0A856MMY1</accession>
<reference evidence="4 5" key="1">
    <citation type="submission" date="2018-06" db="EMBL/GenBank/DDBJ databases">
        <title>Comparative genomics of Brasilonema spp. strains.</title>
        <authorList>
            <person name="Alvarenga D.O."/>
            <person name="Fiore M.F."/>
            <person name="Varani A.M."/>
        </authorList>
    </citation>
    <scope>NUCLEOTIDE SEQUENCE [LARGE SCALE GENOMIC DNA]</scope>
    <source>
        <strain evidence="4 5">CENA114</strain>
        <plasmid evidence="5">pboct2</plasmid>
    </source>
</reference>
<keyword evidence="2" id="KW-0472">Membrane</keyword>
<dbReference type="AlphaFoldDB" id="A0A856MMY1"/>
<dbReference type="EMBL" id="CP030120">
    <property type="protein sequence ID" value="QDL12783.1"/>
    <property type="molecule type" value="Genomic_DNA"/>
</dbReference>
<keyword evidence="4" id="KW-0808">Transferase</keyword>
<dbReference type="SUPFAM" id="SSF56112">
    <property type="entry name" value="Protein kinase-like (PK-like)"/>
    <property type="match status" value="1"/>
</dbReference>
<sequence>MPSIQYFYKEYRCSSNAPLSCDLPGATAREVKGAKFCLECGFPAILPHKAEIKGSRGIYQVTSYLGVRGLGRLYSGIQLTDSEPVLIKEYLLPNKSFNEEETRQRQETFKRVAGVSLADGRVQNFRLINPWEAIADQQRECCYAIMKRVETFQTLNDFLVKKKEPMPASQVREVLNQTLQTLEFIHTQKLRLPSNQTLSQLAHGNINLDSVLIQEEGHQQLYVYLCDLALWEELFIPPSIRSQPSNPKPQQDLEALAQVAFYLWVGQTRNVDPRNDEHWPNSNRHLKKFLHRLIGIDNPFESALQAREALLALPKEQQNSSSAPLVVDEEQERSFRKLFLIILGILTLVLMGGGGWFWWKYSSSNQQLESSLQSESNFASIAGVEPGEYTYIGERDSTWSHILRKGVDNNKLEDILKQPKKDTKFNYQSVASLDIRKEGNFIDKETKSKPIQEVKSGKKNFAITSLEDQVTDEFEKKQIAYDGLFIYVVGSKKGGNLAKPLNGKISLESLRKIYTGEITNWKQLSELDLPIEPYAPTELEAIRLFQKKVLKDDADLINKFNRTITRDRFQSTGDTLKLVYEKFDKEKGQTGIIGFGVISKFLGQCRGYPLAIVDDNNRATQALLQPNDQPINPEEYQRCSKGTAYYPNVQAFESKSYALGYPVFVVYLKDNRPPAVAASKFADMLTTFQGQCLLSKVELVPLKAMQKEYRSHVCQSMP</sequence>
<keyword evidence="4" id="KW-0723">Serine/threonine-protein kinase</keyword>
<feature type="transmembrane region" description="Helical" evidence="2">
    <location>
        <begin position="338"/>
        <end position="359"/>
    </location>
</feature>
<evidence type="ECO:0000313" key="4">
    <source>
        <dbReference type="EMBL" id="QDL12783.1"/>
    </source>
</evidence>
<dbReference type="InterPro" id="IPR024370">
    <property type="entry name" value="PBP_domain"/>
</dbReference>
<keyword evidence="5" id="KW-1185">Reference proteome</keyword>
<dbReference type="InterPro" id="IPR011009">
    <property type="entry name" value="Kinase-like_dom_sf"/>
</dbReference>
<dbReference type="Proteomes" id="UP000503129">
    <property type="component" value="Plasmid pBOCT2"/>
</dbReference>
<dbReference type="InterPro" id="IPR050811">
    <property type="entry name" value="Phosphate_ABC_transporter"/>
</dbReference>